<dbReference type="Proteomes" id="UP000176288">
    <property type="component" value="Chromosome"/>
</dbReference>
<evidence type="ECO:0000256" key="5">
    <source>
        <dbReference type="ARBA" id="ARBA00023154"/>
    </source>
</evidence>
<dbReference type="SUPFAM" id="SSF54506">
    <property type="entry name" value="Diaminopimelate epimerase-like"/>
    <property type="match status" value="2"/>
</dbReference>
<comment type="subunit">
    <text evidence="8">Homodimer.</text>
</comment>
<name>A0A1D9ML20_9ACTO</name>
<dbReference type="PANTHER" id="PTHR31689:SF0">
    <property type="entry name" value="DIAMINOPIMELATE EPIMERASE"/>
    <property type="match status" value="1"/>
</dbReference>
<evidence type="ECO:0000313" key="10">
    <source>
        <dbReference type="EMBL" id="AOZ72863.1"/>
    </source>
</evidence>
<evidence type="ECO:0000256" key="8">
    <source>
        <dbReference type="HAMAP-Rule" id="MF_00197"/>
    </source>
</evidence>
<proteinExistence type="inferred from homology"/>
<comment type="catalytic activity">
    <reaction evidence="7 8">
        <text>(2S,6S)-2,6-diaminopimelate = meso-2,6-diaminopimelate</text>
        <dbReference type="Rhea" id="RHEA:15393"/>
        <dbReference type="ChEBI" id="CHEBI:57609"/>
        <dbReference type="ChEBI" id="CHEBI:57791"/>
        <dbReference type="EC" id="5.1.1.7"/>
    </reaction>
</comment>
<comment type="caution">
    <text evidence="8">Lacks conserved residue(s) required for the propagation of feature annotation.</text>
</comment>
<dbReference type="Pfam" id="PF01678">
    <property type="entry name" value="DAP_epimerase"/>
    <property type="match status" value="2"/>
</dbReference>
<dbReference type="OrthoDB" id="9805408at2"/>
<feature type="active site" description="Proton donor" evidence="8">
    <location>
        <position position="94"/>
    </location>
</feature>
<keyword evidence="5 8" id="KW-0457">Lysine biosynthesis</keyword>
<evidence type="ECO:0000256" key="1">
    <source>
        <dbReference type="ARBA" id="ARBA00005196"/>
    </source>
</evidence>
<comment type="function">
    <text evidence="8">Catalyzes the stereoinversion of LL-2,6-diaminopimelate (L,L-DAP) to meso-diaminopimelate (meso-DAP), a precursor of L-lysine and an essential component of the bacterial peptidoglycan.</text>
</comment>
<dbReference type="UniPathway" id="UPA00034">
    <property type="reaction ID" value="UER00025"/>
</dbReference>
<keyword evidence="8" id="KW-0963">Cytoplasm</keyword>
<dbReference type="EC" id="5.1.1.7" evidence="3 8"/>
<dbReference type="Gene3D" id="3.10.310.10">
    <property type="entry name" value="Diaminopimelate Epimerase, Chain A, domain 1"/>
    <property type="match status" value="2"/>
</dbReference>
<feature type="binding site" evidence="8">
    <location>
        <begin position="95"/>
        <end position="96"/>
    </location>
    <ligand>
        <name>substrate</name>
    </ligand>
</feature>
<dbReference type="InterPro" id="IPR018510">
    <property type="entry name" value="DAP_epimerase_AS"/>
</dbReference>
<keyword evidence="4 8" id="KW-0028">Amino-acid biosynthesis</keyword>
<feature type="binding site" evidence="8">
    <location>
        <position position="216"/>
    </location>
    <ligand>
        <name>substrate</name>
    </ligand>
</feature>
<feature type="binding site" evidence="8">
    <location>
        <begin position="234"/>
        <end position="235"/>
    </location>
    <ligand>
        <name>substrate</name>
    </ligand>
</feature>
<feature type="binding site" evidence="8">
    <location>
        <position position="85"/>
    </location>
    <ligand>
        <name>substrate</name>
    </ligand>
</feature>
<dbReference type="RefSeq" id="WP_071164328.1">
    <property type="nucleotide sequence ID" value="NZ_CP017812.1"/>
</dbReference>
<dbReference type="EMBL" id="CP017812">
    <property type="protein sequence ID" value="AOZ72863.1"/>
    <property type="molecule type" value="Genomic_DNA"/>
</dbReference>
<dbReference type="HAMAP" id="MF_00197">
    <property type="entry name" value="DAP_epimerase"/>
    <property type="match status" value="1"/>
</dbReference>
<feature type="binding site" evidence="8">
    <location>
        <position position="16"/>
    </location>
    <ligand>
        <name>substrate</name>
    </ligand>
</feature>
<feature type="binding site" evidence="8">
    <location>
        <begin position="244"/>
        <end position="245"/>
    </location>
    <ligand>
        <name>substrate</name>
    </ligand>
</feature>
<feature type="site" description="Could be important to modulate the pK values of the two catalytic cysteine residues" evidence="8">
    <location>
        <position position="234"/>
    </location>
</feature>
<evidence type="ECO:0000313" key="11">
    <source>
        <dbReference type="Proteomes" id="UP000176288"/>
    </source>
</evidence>
<accession>A0A1D9ML20</accession>
<sequence>MSTNTIILYKMHGIQNDFLFALRTPELPMPTEDEIARWCHRRAGIGADGFVLVTPWELAPTEYQAQVQEAAARGLKLRWFMDYRNADGSTAEMCGNAVRCFAHILRTQQWDQGESLDGEVAWALGTRGGLKVITQVGDDYSVDMGVVTRFEQEISVRVPGIEAELSGVYLVAPNPHLVVPVSAEQLVNAQLASVSQEQLPLSQQITTEPNLPAGVNVELVVPTQDKQIKVRVYERGVGETQACGTGACAVGTWYQLEESLVEMPGGTLRIQVSPLATAVAGQGSSWEQRPAGQYRSAKVTMTGPAELVAEIKMPRS</sequence>
<dbReference type="NCBIfam" id="TIGR00652">
    <property type="entry name" value="DapF"/>
    <property type="match status" value="1"/>
</dbReference>
<dbReference type="GO" id="GO:0005829">
    <property type="term" value="C:cytosol"/>
    <property type="evidence" value="ECO:0007669"/>
    <property type="project" value="TreeGrafter"/>
</dbReference>
<protein>
    <recommendedName>
        <fullName evidence="3 8">Diaminopimelate epimerase</fullName>
        <shortName evidence="8">DAP epimerase</shortName>
        <ecNumber evidence="3 8">5.1.1.7</ecNumber>
    </recommendedName>
    <alternativeName>
        <fullName evidence="8">PLP-independent amino acid racemase</fullName>
    </alternativeName>
</protein>
<keyword evidence="11" id="KW-1185">Reference proteome</keyword>
<dbReference type="PANTHER" id="PTHR31689">
    <property type="entry name" value="DIAMINOPIMELATE EPIMERASE, CHLOROPLASTIC"/>
    <property type="match status" value="1"/>
</dbReference>
<evidence type="ECO:0000256" key="3">
    <source>
        <dbReference type="ARBA" id="ARBA00013080"/>
    </source>
</evidence>
<dbReference type="KEGG" id="avu:BK816_05780"/>
<evidence type="ECO:0000256" key="9">
    <source>
        <dbReference type="PROSITE-ProRule" id="PRU10125"/>
    </source>
</evidence>
<evidence type="ECO:0000256" key="7">
    <source>
        <dbReference type="ARBA" id="ARBA00051712"/>
    </source>
</evidence>
<dbReference type="STRING" id="1912795.BK816_05780"/>
<dbReference type="PROSITE" id="PS01326">
    <property type="entry name" value="DAP_EPIMERASE"/>
    <property type="match status" value="1"/>
</dbReference>
<keyword evidence="6 8" id="KW-0413">Isomerase</keyword>
<organism evidence="10 11">
    <name type="scientific">Boudabousia tangfeifanii</name>
    <dbReference type="NCBI Taxonomy" id="1912795"/>
    <lineage>
        <taxon>Bacteria</taxon>
        <taxon>Bacillati</taxon>
        <taxon>Actinomycetota</taxon>
        <taxon>Actinomycetes</taxon>
        <taxon>Actinomycetales</taxon>
        <taxon>Actinomycetaceae</taxon>
        <taxon>Boudabousia</taxon>
    </lineage>
</organism>
<reference evidence="10 11" key="1">
    <citation type="submission" date="2016-10" db="EMBL/GenBank/DDBJ databases">
        <title>Actinomyces aegypiusis sp. nov., isolated from the Aegypius monachus in Qinghai Tibet Plateau China.</title>
        <authorList>
            <person name="Wang Y."/>
        </authorList>
    </citation>
    <scope>NUCLEOTIDE SEQUENCE [LARGE SCALE GENOMIC DNA]</scope>
    <source>
        <strain evidence="10 11">VUL4_3</strain>
    </source>
</reference>
<dbReference type="GO" id="GO:0008837">
    <property type="term" value="F:diaminopimelate epimerase activity"/>
    <property type="evidence" value="ECO:0007669"/>
    <property type="project" value="UniProtKB-UniRule"/>
</dbReference>
<feature type="site" description="Could be important to modulate the pK values of the two catalytic cysteine residues" evidence="8">
    <location>
        <position position="176"/>
    </location>
</feature>
<evidence type="ECO:0000256" key="2">
    <source>
        <dbReference type="ARBA" id="ARBA00010219"/>
    </source>
</evidence>
<comment type="subcellular location">
    <subcellularLocation>
        <location evidence="8">Cytoplasm</location>
    </subcellularLocation>
</comment>
<dbReference type="GO" id="GO:0009089">
    <property type="term" value="P:lysine biosynthetic process via diaminopimelate"/>
    <property type="evidence" value="ECO:0007669"/>
    <property type="project" value="UniProtKB-UniRule"/>
</dbReference>
<feature type="active site" evidence="9">
    <location>
        <position position="94"/>
    </location>
</feature>
<evidence type="ECO:0000256" key="4">
    <source>
        <dbReference type="ARBA" id="ARBA00022605"/>
    </source>
</evidence>
<dbReference type="InterPro" id="IPR001653">
    <property type="entry name" value="DAP_epimerase_DapF"/>
</dbReference>
<evidence type="ECO:0000256" key="6">
    <source>
        <dbReference type="ARBA" id="ARBA00023235"/>
    </source>
</evidence>
<feature type="binding site" evidence="8">
    <location>
        <position position="174"/>
    </location>
    <ligand>
        <name>substrate</name>
    </ligand>
</feature>
<comment type="pathway">
    <text evidence="1 8">Amino-acid biosynthesis; L-lysine biosynthesis via DAP pathway; DL-2,6-diaminopimelate from LL-2,6-diaminopimelate: step 1/1.</text>
</comment>
<gene>
    <name evidence="8" type="primary">dapF</name>
    <name evidence="10" type="ORF">BK816_05780</name>
</gene>
<feature type="active site" description="Proton acceptor" evidence="8">
    <location>
        <position position="243"/>
    </location>
</feature>
<comment type="similarity">
    <text evidence="2 8">Belongs to the diaminopimelate epimerase family.</text>
</comment>
<dbReference type="AlphaFoldDB" id="A0A1D9ML20"/>